<dbReference type="GO" id="GO:0008270">
    <property type="term" value="F:zinc ion binding"/>
    <property type="evidence" value="ECO:0007669"/>
    <property type="project" value="UniProtKB-KW"/>
</dbReference>
<dbReference type="AlphaFoldDB" id="A0A0R3TPN1"/>
<dbReference type="Pfam" id="PF17120">
    <property type="entry name" value="zf-RING_16"/>
    <property type="match status" value="1"/>
</dbReference>
<dbReference type="PANTHER" id="PTHR46200:SF1">
    <property type="entry name" value="GATOR COMPLEX PROTEIN WDR24"/>
    <property type="match status" value="1"/>
</dbReference>
<reference evidence="13" key="1">
    <citation type="submission" date="2016-03" db="UniProtKB">
        <authorList>
            <consortium name="WormBaseParasite"/>
        </authorList>
    </citation>
    <scope>IDENTIFICATION</scope>
</reference>
<keyword evidence="5" id="KW-0863">Zinc-finger</keyword>
<dbReference type="PROSITE" id="PS50294">
    <property type="entry name" value="WD_REPEATS_REGION"/>
    <property type="match status" value="1"/>
</dbReference>
<evidence type="ECO:0000313" key="13">
    <source>
        <dbReference type="WBParaSite" id="HNAJ_0000944101-mRNA-1"/>
    </source>
</evidence>
<evidence type="ECO:0000256" key="2">
    <source>
        <dbReference type="ARBA" id="ARBA00022574"/>
    </source>
</evidence>
<name>A0A0R3TPN1_RODNA</name>
<dbReference type="SMART" id="SM00320">
    <property type="entry name" value="WD40"/>
    <property type="match status" value="5"/>
</dbReference>
<dbReference type="Gene3D" id="2.130.10.10">
    <property type="entry name" value="YVTN repeat-like/Quinoprotein amine dehydrogenase"/>
    <property type="match status" value="2"/>
</dbReference>
<dbReference type="WBParaSite" id="HNAJ_0000944101-mRNA-1">
    <property type="protein sequence ID" value="HNAJ_0000944101-mRNA-1"/>
    <property type="gene ID" value="HNAJ_0000944101"/>
</dbReference>
<dbReference type="SUPFAM" id="SSF50978">
    <property type="entry name" value="WD40 repeat-like"/>
    <property type="match status" value="1"/>
</dbReference>
<accession>A0A0R3TPN1</accession>
<dbReference type="GO" id="GO:0005829">
    <property type="term" value="C:cytosol"/>
    <property type="evidence" value="ECO:0007669"/>
    <property type="project" value="TreeGrafter"/>
</dbReference>
<feature type="compositionally biased region" description="Basic and acidic residues" evidence="9">
    <location>
        <begin position="702"/>
        <end position="718"/>
    </location>
</feature>
<dbReference type="GO" id="GO:1904263">
    <property type="term" value="P:positive regulation of TORC1 signaling"/>
    <property type="evidence" value="ECO:0007669"/>
    <property type="project" value="TreeGrafter"/>
</dbReference>
<feature type="domain" description="WDR59/RTC1-like RING zinc finger" evidence="10">
    <location>
        <begin position="1059"/>
        <end position="1107"/>
    </location>
</feature>
<dbReference type="PANTHER" id="PTHR46200">
    <property type="entry name" value="GATOR COMPLEX PROTEIN WDR24"/>
    <property type="match status" value="1"/>
</dbReference>
<feature type="compositionally biased region" description="Acidic residues" evidence="9">
    <location>
        <begin position="36"/>
        <end position="48"/>
    </location>
</feature>
<evidence type="ECO:0000256" key="4">
    <source>
        <dbReference type="ARBA" id="ARBA00022737"/>
    </source>
</evidence>
<evidence type="ECO:0000256" key="3">
    <source>
        <dbReference type="ARBA" id="ARBA00022723"/>
    </source>
</evidence>
<dbReference type="InterPro" id="IPR019775">
    <property type="entry name" value="WD40_repeat_CS"/>
</dbReference>
<dbReference type="EMBL" id="UZAE01012611">
    <property type="protein sequence ID" value="VDO05932.1"/>
    <property type="molecule type" value="Genomic_DNA"/>
</dbReference>
<dbReference type="InterPro" id="IPR036322">
    <property type="entry name" value="WD40_repeat_dom_sf"/>
</dbReference>
<feature type="region of interest" description="Disordered" evidence="9">
    <location>
        <begin position="624"/>
        <end position="654"/>
    </location>
</feature>
<dbReference type="GO" id="GO:0061700">
    <property type="term" value="C:GATOR2 complex"/>
    <property type="evidence" value="ECO:0007669"/>
    <property type="project" value="TreeGrafter"/>
</dbReference>
<feature type="region of interest" description="Disordered" evidence="9">
    <location>
        <begin position="1"/>
        <end position="63"/>
    </location>
</feature>
<keyword evidence="4" id="KW-0677">Repeat</keyword>
<feature type="repeat" description="WD" evidence="8">
    <location>
        <begin position="210"/>
        <end position="252"/>
    </location>
</feature>
<reference evidence="11 12" key="2">
    <citation type="submission" date="2018-11" db="EMBL/GenBank/DDBJ databases">
        <authorList>
            <consortium name="Pathogen Informatics"/>
        </authorList>
    </citation>
    <scope>NUCLEOTIDE SEQUENCE [LARGE SCALE GENOMIC DNA]</scope>
</reference>
<dbReference type="PROSITE" id="PS00678">
    <property type="entry name" value="WD_REPEATS_1"/>
    <property type="match status" value="1"/>
</dbReference>
<dbReference type="CDD" id="cd16693">
    <property type="entry name" value="mRING-H2-C3H3C2_WDR24"/>
    <property type="match status" value="1"/>
</dbReference>
<dbReference type="OrthoDB" id="60955at2759"/>
<keyword evidence="3" id="KW-0479">Metal-binding</keyword>
<keyword evidence="6" id="KW-0862">Zinc</keyword>
<dbReference type="InterPro" id="IPR015943">
    <property type="entry name" value="WD40/YVTN_repeat-like_dom_sf"/>
</dbReference>
<dbReference type="InterPro" id="IPR001680">
    <property type="entry name" value="WD40_rpt"/>
</dbReference>
<dbReference type="PROSITE" id="PS50082">
    <property type="entry name" value="WD_REPEATS_2"/>
    <property type="match status" value="2"/>
</dbReference>
<dbReference type="InterPro" id="IPR037590">
    <property type="entry name" value="WDR24"/>
</dbReference>
<evidence type="ECO:0000256" key="5">
    <source>
        <dbReference type="ARBA" id="ARBA00022771"/>
    </source>
</evidence>
<comment type="similarity">
    <text evidence="1">Belongs to the WD repeat WDR24 family.</text>
</comment>
<dbReference type="Proteomes" id="UP000278807">
    <property type="component" value="Unassembled WGS sequence"/>
</dbReference>
<dbReference type="STRING" id="102285.A0A0R3TPN1"/>
<dbReference type="GO" id="GO:0016239">
    <property type="term" value="P:positive regulation of macroautophagy"/>
    <property type="evidence" value="ECO:0007669"/>
    <property type="project" value="TreeGrafter"/>
</dbReference>
<dbReference type="InterPro" id="IPR049566">
    <property type="entry name" value="WDR59_RTC1-like_RING_Znf"/>
</dbReference>
<evidence type="ECO:0000313" key="11">
    <source>
        <dbReference type="EMBL" id="VDO05932.1"/>
    </source>
</evidence>
<gene>
    <name evidence="11" type="ORF">HNAJ_LOCUS9436</name>
</gene>
<dbReference type="GO" id="GO:0005774">
    <property type="term" value="C:vacuolar membrane"/>
    <property type="evidence" value="ECO:0007669"/>
    <property type="project" value="TreeGrafter"/>
</dbReference>
<evidence type="ECO:0000313" key="12">
    <source>
        <dbReference type="Proteomes" id="UP000278807"/>
    </source>
</evidence>
<dbReference type="Pfam" id="PF00400">
    <property type="entry name" value="WD40"/>
    <property type="match status" value="4"/>
</dbReference>
<keyword evidence="12" id="KW-1185">Reference proteome</keyword>
<evidence type="ECO:0000256" key="7">
    <source>
        <dbReference type="ARBA" id="ARBA00040269"/>
    </source>
</evidence>
<keyword evidence="2 8" id="KW-0853">WD repeat</keyword>
<sequence>MEGGDPTRSSRESGGNQAESERRNGGALGGMGQLTEVDEESILDEEPAIAEREDPGQSRIGGGGDFFTSHAHTQYHACGTQTMAKRSWSFDAGDSLTCIATSNFFPLIAIAGRNLLQVLRVDDDKFISVHRMTNLQRSIGSATTVNTVRPETGASGTQGLSMPAHFQPPRSYAINDVAWSNSKSILATCSNAGDLIIWDLSRGIAQTICFVGHSRSVHRIHFNPNAPNEIISASHDGTVKLFDIRDQSCRQTFHARTSCSSPVRDVVYCPNESHTLAGAFENGLVCIWDTRFDSRPARSFQAHNAVTASIDWHPNWNSVDRNWLATAGGRDNTIMVWDLDKSSPTTIYSLRAKNTGNVRWRVGELTQLISSCSLSLDLNIHLWELNRPYIPYITFEGHTHTISGIAWSMDPNSFYSVARDGLVIRHYIGDGIQIARQANPVALALNCRGALAHALGGEPGRRIRNGGVTGGENTVRRFTTTMPFREPFGANTATAPRTHKLLVTRRSVLLPNVGLSEDERLQPMIPCEAEVPPNIIPSDDFIAQSQSELYVADFLMKDITELEAPMASLLMPDTFVYLARNYRITGNSVEEVCNHNAMVARNVHQDFLAQFWLQLKQILGNCWQSYKPPPPPPSQIKNKQSTRRGSITSQRSNQPLAAAYSRLHSDTTTPAHRNPTYAEVAGSRSGAVCVLDFISSEDFDESRAIETTGERTSTKNKDTNSSNPATSASVNAHFRADAAPTSSSTHSHSYDLDGMTGSLGHSSVNYLFSVDAQRNMKERQEGTGSTTATITALSEESDALIFSSVLPSLPEVDSVPSFTTPSEEDQFSHHFTNVLVLLSDIEHKLSEELSSSHQRPPEFSKHRPSSGVLDLTSSVNNAEPIDPTLISNPTLPLDFTHLVGQWFLELIEAGHAQTVCTALLLFGTERTRINEWATEKHIENWFYVYLDALIHFRLWGVCTRIIKHCGGIQGVTPAPPQPLCNPAPTPNSSSMKSSSLALPLARHIAILNQTGTSISVRCGKCAKPMQRNATTTTPTGSPMQIFPHAPWACARHPSAETALSTCAVCHLTVRGIYLWCVGCSHGGHLHHIREWISKRAECPAGCGHYCEYGKLDGSLYLQISA</sequence>
<feature type="repeat" description="WD" evidence="8">
    <location>
        <begin position="300"/>
        <end position="347"/>
    </location>
</feature>
<feature type="compositionally biased region" description="Polar residues" evidence="9">
    <location>
        <begin position="635"/>
        <end position="654"/>
    </location>
</feature>
<feature type="region of interest" description="Disordered" evidence="9">
    <location>
        <begin position="702"/>
        <end position="731"/>
    </location>
</feature>
<evidence type="ECO:0000256" key="1">
    <source>
        <dbReference type="ARBA" id="ARBA00008134"/>
    </source>
</evidence>
<evidence type="ECO:0000256" key="9">
    <source>
        <dbReference type="SAM" id="MobiDB-lite"/>
    </source>
</evidence>
<feature type="compositionally biased region" description="Polar residues" evidence="9">
    <location>
        <begin position="719"/>
        <end position="730"/>
    </location>
</feature>
<organism evidence="13">
    <name type="scientific">Rodentolepis nana</name>
    <name type="common">Dwarf tapeworm</name>
    <name type="synonym">Hymenolepis nana</name>
    <dbReference type="NCBI Taxonomy" id="102285"/>
    <lineage>
        <taxon>Eukaryota</taxon>
        <taxon>Metazoa</taxon>
        <taxon>Spiralia</taxon>
        <taxon>Lophotrochozoa</taxon>
        <taxon>Platyhelminthes</taxon>
        <taxon>Cestoda</taxon>
        <taxon>Eucestoda</taxon>
        <taxon>Cyclophyllidea</taxon>
        <taxon>Hymenolepididae</taxon>
        <taxon>Rodentolepis</taxon>
    </lineage>
</organism>
<protein>
    <recommendedName>
        <fullName evidence="7">GATOR2 complex protein WDR24</fullName>
    </recommendedName>
</protein>
<evidence type="ECO:0000256" key="6">
    <source>
        <dbReference type="ARBA" id="ARBA00022833"/>
    </source>
</evidence>
<evidence type="ECO:0000256" key="8">
    <source>
        <dbReference type="PROSITE-ProRule" id="PRU00221"/>
    </source>
</evidence>
<evidence type="ECO:0000259" key="10">
    <source>
        <dbReference type="Pfam" id="PF17120"/>
    </source>
</evidence>
<proteinExistence type="inferred from homology"/>